<dbReference type="PROSITE" id="PS50166">
    <property type="entry name" value="IMPORTIN_B_NT"/>
    <property type="match status" value="1"/>
</dbReference>
<name>A0A1Q9DXL6_SYMMI</name>
<dbReference type="EMBL" id="LSRX01000346">
    <property type="protein sequence ID" value="OLP99901.1"/>
    <property type="molecule type" value="Genomic_DNA"/>
</dbReference>
<dbReference type="InterPro" id="IPR016024">
    <property type="entry name" value="ARM-type_fold"/>
</dbReference>
<keyword evidence="4" id="KW-0963">Cytoplasm</keyword>
<keyword evidence="5" id="KW-0653">Protein transport</keyword>
<keyword evidence="9" id="KW-1185">Reference proteome</keyword>
<evidence type="ECO:0000256" key="3">
    <source>
        <dbReference type="ARBA" id="ARBA00022448"/>
    </source>
</evidence>
<dbReference type="GO" id="GO:0005635">
    <property type="term" value="C:nuclear envelope"/>
    <property type="evidence" value="ECO:0007669"/>
    <property type="project" value="TreeGrafter"/>
</dbReference>
<gene>
    <name evidence="8" type="primary">SPCC550.11</name>
    <name evidence="8" type="ORF">AK812_SmicGene17497</name>
</gene>
<evidence type="ECO:0000256" key="4">
    <source>
        <dbReference type="ARBA" id="ARBA00022490"/>
    </source>
</evidence>
<keyword evidence="6" id="KW-0539">Nucleus</keyword>
<evidence type="ECO:0000256" key="5">
    <source>
        <dbReference type="ARBA" id="ARBA00022927"/>
    </source>
</evidence>
<keyword evidence="3" id="KW-0813">Transport</keyword>
<dbReference type="OrthoDB" id="760868at2759"/>
<comment type="subcellular location">
    <subcellularLocation>
        <location evidence="2">Cytoplasm</location>
    </subcellularLocation>
    <subcellularLocation>
        <location evidence="1">Nucleus</location>
    </subcellularLocation>
</comment>
<dbReference type="InterPro" id="IPR011989">
    <property type="entry name" value="ARM-like"/>
</dbReference>
<dbReference type="GO" id="GO:0006606">
    <property type="term" value="P:protein import into nucleus"/>
    <property type="evidence" value="ECO:0007669"/>
    <property type="project" value="TreeGrafter"/>
</dbReference>
<dbReference type="AlphaFoldDB" id="A0A1Q9DXL6"/>
<evidence type="ECO:0000313" key="9">
    <source>
        <dbReference type="Proteomes" id="UP000186817"/>
    </source>
</evidence>
<feature type="domain" description="Importin N-terminal" evidence="7">
    <location>
        <begin position="26"/>
        <end position="99"/>
    </location>
</feature>
<proteinExistence type="predicted"/>
<dbReference type="PANTHER" id="PTHR10997">
    <property type="entry name" value="IMPORTIN-7, 8, 11"/>
    <property type="match status" value="1"/>
</dbReference>
<evidence type="ECO:0000313" key="8">
    <source>
        <dbReference type="EMBL" id="OLP99901.1"/>
    </source>
</evidence>
<dbReference type="SUPFAM" id="SSF48371">
    <property type="entry name" value="ARM repeat"/>
    <property type="match status" value="1"/>
</dbReference>
<evidence type="ECO:0000256" key="1">
    <source>
        <dbReference type="ARBA" id="ARBA00004123"/>
    </source>
</evidence>
<comment type="caution">
    <text evidence="8">The sequence shown here is derived from an EMBL/GenBank/DDBJ whole genome shotgun (WGS) entry which is preliminary data.</text>
</comment>
<dbReference type="Proteomes" id="UP000186817">
    <property type="component" value="Unassembled WGS sequence"/>
</dbReference>
<evidence type="ECO:0000259" key="7">
    <source>
        <dbReference type="PROSITE" id="PS50166"/>
    </source>
</evidence>
<protein>
    <submittedName>
        <fullName evidence="8">Putative importin</fullName>
    </submittedName>
</protein>
<accession>A0A1Q9DXL6</accession>
<reference evidence="8 9" key="1">
    <citation type="submission" date="2016-02" db="EMBL/GenBank/DDBJ databases">
        <title>Genome analysis of coral dinoflagellate symbionts highlights evolutionary adaptations to a symbiotic lifestyle.</title>
        <authorList>
            <person name="Aranda M."/>
            <person name="Li Y."/>
            <person name="Liew Y.J."/>
            <person name="Baumgarten S."/>
            <person name="Simakov O."/>
            <person name="Wilson M."/>
            <person name="Piel J."/>
            <person name="Ashoor H."/>
            <person name="Bougouffa S."/>
            <person name="Bajic V.B."/>
            <person name="Ryu T."/>
            <person name="Ravasi T."/>
            <person name="Bayer T."/>
            <person name="Micklem G."/>
            <person name="Kim H."/>
            <person name="Bhak J."/>
            <person name="Lajeunesse T.C."/>
            <person name="Voolstra C.R."/>
        </authorList>
    </citation>
    <scope>NUCLEOTIDE SEQUENCE [LARGE SCALE GENOMIC DNA]</scope>
    <source>
        <strain evidence="8 9">CCMP2467</strain>
    </source>
</reference>
<dbReference type="GO" id="GO:0005829">
    <property type="term" value="C:cytosol"/>
    <property type="evidence" value="ECO:0007669"/>
    <property type="project" value="TreeGrafter"/>
</dbReference>
<organism evidence="8 9">
    <name type="scientific">Symbiodinium microadriaticum</name>
    <name type="common">Dinoflagellate</name>
    <name type="synonym">Zooxanthella microadriatica</name>
    <dbReference type="NCBI Taxonomy" id="2951"/>
    <lineage>
        <taxon>Eukaryota</taxon>
        <taxon>Sar</taxon>
        <taxon>Alveolata</taxon>
        <taxon>Dinophyceae</taxon>
        <taxon>Suessiales</taxon>
        <taxon>Symbiodiniaceae</taxon>
        <taxon>Symbiodinium</taxon>
    </lineage>
</organism>
<dbReference type="Pfam" id="PF03810">
    <property type="entry name" value="IBN_N"/>
    <property type="match status" value="1"/>
</dbReference>
<dbReference type="InterPro" id="IPR001494">
    <property type="entry name" value="Importin-beta_N"/>
</dbReference>
<evidence type="ECO:0000256" key="6">
    <source>
        <dbReference type="ARBA" id="ARBA00023242"/>
    </source>
</evidence>
<dbReference type="SMART" id="SM00913">
    <property type="entry name" value="IBN_N"/>
    <property type="match status" value="1"/>
</dbReference>
<dbReference type="GO" id="GO:0031267">
    <property type="term" value="F:small GTPase binding"/>
    <property type="evidence" value="ECO:0007669"/>
    <property type="project" value="InterPro"/>
</dbReference>
<sequence length="122" mass="13336">MQADPSVLYQVFRHSYSPNAQERREAEAWLRQASGTPGLLAALLQVVRAGEVEVPIRQAAAIQLKNQLRSHWESGGRAASYPEEQKAPIRAQLVDSVASVVAEKGVRSQLVECFRLVASSAP</sequence>
<dbReference type="PANTHER" id="PTHR10997:SF18">
    <property type="entry name" value="D-IMPORTIN 7_RANBP7"/>
    <property type="match status" value="1"/>
</dbReference>
<evidence type="ECO:0000256" key="2">
    <source>
        <dbReference type="ARBA" id="ARBA00004496"/>
    </source>
</evidence>
<dbReference type="Gene3D" id="1.25.10.10">
    <property type="entry name" value="Leucine-rich Repeat Variant"/>
    <property type="match status" value="1"/>
</dbReference>